<dbReference type="SUPFAM" id="SSF143011">
    <property type="entry name" value="RelE-like"/>
    <property type="match status" value="1"/>
</dbReference>
<gene>
    <name evidence="1" type="ORF">UX31_C0004G0020</name>
</gene>
<accession>A0A0G1NPF1</accession>
<dbReference type="Gene3D" id="3.30.2310.20">
    <property type="entry name" value="RelE-like"/>
    <property type="match status" value="1"/>
</dbReference>
<name>A0A0G1NPF1_9BACT</name>
<evidence type="ECO:0000313" key="2">
    <source>
        <dbReference type="Proteomes" id="UP000034107"/>
    </source>
</evidence>
<evidence type="ECO:0000313" key="1">
    <source>
        <dbReference type="EMBL" id="KKU22291.1"/>
    </source>
</evidence>
<dbReference type="EMBL" id="LCLS01000004">
    <property type="protein sequence ID" value="KKU22291.1"/>
    <property type="molecule type" value="Genomic_DNA"/>
</dbReference>
<protein>
    <recommendedName>
        <fullName evidence="3">Type II toxin-antitoxin system RelE/ParE family toxin</fullName>
    </recommendedName>
</protein>
<organism evidence="1 2">
    <name type="scientific">Candidatus Nomurabacteria bacterium GW2011_GWA1_46_11</name>
    <dbReference type="NCBI Taxonomy" id="1618732"/>
    <lineage>
        <taxon>Bacteria</taxon>
        <taxon>Candidatus Nomuraibacteriota</taxon>
    </lineage>
</organism>
<evidence type="ECO:0008006" key="3">
    <source>
        <dbReference type="Google" id="ProtNLM"/>
    </source>
</evidence>
<dbReference type="InterPro" id="IPR035093">
    <property type="entry name" value="RelE/ParE_toxin_dom_sf"/>
</dbReference>
<dbReference type="Proteomes" id="UP000034107">
    <property type="component" value="Unassembled WGS sequence"/>
</dbReference>
<dbReference type="AlphaFoldDB" id="A0A0G1NPF1"/>
<proteinExistence type="predicted"/>
<comment type="caution">
    <text evidence="1">The sequence shown here is derived from an EMBL/GenBank/DDBJ whole genome shotgun (WGS) entry which is preliminary data.</text>
</comment>
<sequence>MDDLEKSLRKLTGKGRKQVKDILSRLVANDFRGLNLKKLRGSEDIFRVRKGDVRIIYRKVESKLFVLAIERRSEGTYRNF</sequence>
<reference evidence="1 2" key="1">
    <citation type="journal article" date="2015" name="Nature">
        <title>rRNA introns, odd ribosomes, and small enigmatic genomes across a large radiation of phyla.</title>
        <authorList>
            <person name="Brown C.T."/>
            <person name="Hug L.A."/>
            <person name="Thomas B.C."/>
            <person name="Sharon I."/>
            <person name="Castelle C.J."/>
            <person name="Singh A."/>
            <person name="Wilkins M.J."/>
            <person name="Williams K.H."/>
            <person name="Banfield J.F."/>
        </authorList>
    </citation>
    <scope>NUCLEOTIDE SEQUENCE [LARGE SCALE GENOMIC DNA]</scope>
</reference>